<dbReference type="InterPro" id="IPR036390">
    <property type="entry name" value="WH_DNA-bd_sf"/>
</dbReference>
<dbReference type="Gene3D" id="3.30.70.920">
    <property type="match status" value="2"/>
</dbReference>
<dbReference type="AlphaFoldDB" id="A0A4Q2RXD4"/>
<dbReference type="Pfam" id="PF13412">
    <property type="entry name" value="HTH_24"/>
    <property type="match status" value="1"/>
</dbReference>
<dbReference type="PROSITE" id="PS50956">
    <property type="entry name" value="HTH_ASNC_2"/>
    <property type="match status" value="2"/>
</dbReference>
<reference evidence="5 6" key="1">
    <citation type="submission" date="2019-01" db="EMBL/GenBank/DDBJ databases">
        <title>Novel species of Nocardioides.</title>
        <authorList>
            <person name="Liu Q."/>
            <person name="Xin Y.-H."/>
        </authorList>
    </citation>
    <scope>NUCLEOTIDE SEQUENCE [LARGE SCALE GENOMIC DNA]</scope>
    <source>
        <strain evidence="5 6">HLT3-15</strain>
    </source>
</reference>
<evidence type="ECO:0000259" key="4">
    <source>
        <dbReference type="PROSITE" id="PS50956"/>
    </source>
</evidence>
<gene>
    <name evidence="5" type="ORF">EUA06_04685</name>
</gene>
<proteinExistence type="predicted"/>
<evidence type="ECO:0000256" key="1">
    <source>
        <dbReference type="ARBA" id="ARBA00023015"/>
    </source>
</evidence>
<evidence type="ECO:0000313" key="5">
    <source>
        <dbReference type="EMBL" id="RYB92263.1"/>
    </source>
</evidence>
<dbReference type="PANTHER" id="PTHR30154">
    <property type="entry name" value="LEUCINE-RESPONSIVE REGULATORY PROTEIN"/>
    <property type="match status" value="1"/>
</dbReference>
<dbReference type="EMBL" id="SDWS01000002">
    <property type="protein sequence ID" value="RYB92263.1"/>
    <property type="molecule type" value="Genomic_DNA"/>
</dbReference>
<dbReference type="GO" id="GO:0043565">
    <property type="term" value="F:sequence-specific DNA binding"/>
    <property type="evidence" value="ECO:0007669"/>
    <property type="project" value="InterPro"/>
</dbReference>
<dbReference type="OrthoDB" id="4050641at2"/>
<keyword evidence="2" id="KW-0238">DNA-binding</keyword>
<comment type="caution">
    <text evidence="5">The sequence shown here is derived from an EMBL/GenBank/DDBJ whole genome shotgun (WGS) entry which is preliminary data.</text>
</comment>
<name>A0A4Q2RXD4_9ACTN</name>
<dbReference type="SUPFAM" id="SSF54909">
    <property type="entry name" value="Dimeric alpha+beta barrel"/>
    <property type="match status" value="2"/>
</dbReference>
<evidence type="ECO:0000256" key="2">
    <source>
        <dbReference type="ARBA" id="ARBA00023125"/>
    </source>
</evidence>
<dbReference type="Proteomes" id="UP000291838">
    <property type="component" value="Unassembled WGS sequence"/>
</dbReference>
<keyword evidence="1" id="KW-0805">Transcription regulation</keyword>
<protein>
    <submittedName>
        <fullName evidence="5">Lrp/AsnC family transcriptional regulator</fullName>
    </submittedName>
</protein>
<dbReference type="SMART" id="SM00344">
    <property type="entry name" value="HTH_ASNC"/>
    <property type="match status" value="2"/>
</dbReference>
<dbReference type="GO" id="GO:0043200">
    <property type="term" value="P:response to amino acid"/>
    <property type="evidence" value="ECO:0007669"/>
    <property type="project" value="TreeGrafter"/>
</dbReference>
<dbReference type="InterPro" id="IPR036388">
    <property type="entry name" value="WH-like_DNA-bd_sf"/>
</dbReference>
<dbReference type="PRINTS" id="PR00033">
    <property type="entry name" value="HTHASNC"/>
</dbReference>
<dbReference type="InterPro" id="IPR000485">
    <property type="entry name" value="AsnC-type_HTH_dom"/>
</dbReference>
<dbReference type="PANTHER" id="PTHR30154:SF34">
    <property type="entry name" value="TRANSCRIPTIONAL REGULATOR AZLB"/>
    <property type="match status" value="1"/>
</dbReference>
<dbReference type="GO" id="GO:0005829">
    <property type="term" value="C:cytosol"/>
    <property type="evidence" value="ECO:0007669"/>
    <property type="project" value="TreeGrafter"/>
</dbReference>
<dbReference type="Pfam" id="PF01037">
    <property type="entry name" value="AsnC_trans_reg"/>
    <property type="match status" value="2"/>
</dbReference>
<organism evidence="5 6">
    <name type="scientific">Nocardioides glacieisoli</name>
    <dbReference type="NCBI Taxonomy" id="1168730"/>
    <lineage>
        <taxon>Bacteria</taxon>
        <taxon>Bacillati</taxon>
        <taxon>Actinomycetota</taxon>
        <taxon>Actinomycetes</taxon>
        <taxon>Propionibacteriales</taxon>
        <taxon>Nocardioidaceae</taxon>
        <taxon>Nocardioides</taxon>
    </lineage>
</organism>
<keyword evidence="3" id="KW-0804">Transcription</keyword>
<dbReference type="InterPro" id="IPR019888">
    <property type="entry name" value="Tscrpt_reg_AsnC-like"/>
</dbReference>
<dbReference type="Gene3D" id="1.10.10.10">
    <property type="entry name" value="Winged helix-like DNA-binding domain superfamily/Winged helix DNA-binding domain"/>
    <property type="match status" value="2"/>
</dbReference>
<feature type="domain" description="HTH asnC-type" evidence="4">
    <location>
        <begin position="176"/>
        <end position="236"/>
    </location>
</feature>
<feature type="domain" description="HTH asnC-type" evidence="4">
    <location>
        <begin position="15"/>
        <end position="75"/>
    </location>
</feature>
<evidence type="ECO:0000313" key="6">
    <source>
        <dbReference type="Proteomes" id="UP000291838"/>
    </source>
</evidence>
<accession>A0A4Q2RXD4</accession>
<dbReference type="SUPFAM" id="SSF46785">
    <property type="entry name" value="Winged helix' DNA-binding domain"/>
    <property type="match status" value="2"/>
</dbReference>
<dbReference type="Pfam" id="PF13404">
    <property type="entry name" value="HTH_AsnC-type"/>
    <property type="match status" value="1"/>
</dbReference>
<keyword evidence="6" id="KW-1185">Reference proteome</keyword>
<sequence>MVDPRPTWGLAGASLDALDIDIIRVLQGDGRASSVDIARTLDEPVATVRRKVGELVSSGVVRIRAVTHPSVLGLRSMCLVSIRVKSGVSVSRFAESLLQVPEIDYVATCMGRFQVLVEVLAPSPGVMAEVVETKLHMAPEVESLEVSPYFHLHYLQPDFTRPVEGVPAVGERAEPLDGVDTRIVIALNRDGRQPFKSIGTDLGMSESQVRKRVGRLVNAGHLRIMGVVDPNTLGFRTNVWIFATPTAGTPLSELAAAFAQIASVTFVASAAGRWAVLVEAVCRDEADVLRMIEEQVLTMGSLGSFETAIVSNLYFNPPTAAR</sequence>
<dbReference type="InterPro" id="IPR011008">
    <property type="entry name" value="Dimeric_a/b-barrel"/>
</dbReference>
<dbReference type="InterPro" id="IPR019887">
    <property type="entry name" value="Tscrpt_reg_AsnC/Lrp_C"/>
</dbReference>
<evidence type="ECO:0000256" key="3">
    <source>
        <dbReference type="ARBA" id="ARBA00023163"/>
    </source>
</evidence>
<dbReference type="RefSeq" id="WP_129473869.1">
    <property type="nucleotide sequence ID" value="NZ_SDWS01000002.1"/>
</dbReference>